<organism evidence="1">
    <name type="scientific">Arundo donax</name>
    <name type="common">Giant reed</name>
    <name type="synonym">Donax arundinaceus</name>
    <dbReference type="NCBI Taxonomy" id="35708"/>
    <lineage>
        <taxon>Eukaryota</taxon>
        <taxon>Viridiplantae</taxon>
        <taxon>Streptophyta</taxon>
        <taxon>Embryophyta</taxon>
        <taxon>Tracheophyta</taxon>
        <taxon>Spermatophyta</taxon>
        <taxon>Magnoliopsida</taxon>
        <taxon>Liliopsida</taxon>
        <taxon>Poales</taxon>
        <taxon>Poaceae</taxon>
        <taxon>PACMAD clade</taxon>
        <taxon>Arundinoideae</taxon>
        <taxon>Arundineae</taxon>
        <taxon>Arundo</taxon>
    </lineage>
</organism>
<dbReference type="AlphaFoldDB" id="A0A0A8ZVM6"/>
<protein>
    <submittedName>
        <fullName evidence="1">Uncharacterized protein</fullName>
    </submittedName>
</protein>
<name>A0A0A8ZVM6_ARUDO</name>
<reference evidence="1" key="1">
    <citation type="submission" date="2014-09" db="EMBL/GenBank/DDBJ databases">
        <authorList>
            <person name="Magalhaes I.L.F."/>
            <person name="Oliveira U."/>
            <person name="Santos F.R."/>
            <person name="Vidigal T.H.D.A."/>
            <person name="Brescovit A.D."/>
            <person name="Santos A.J."/>
        </authorList>
    </citation>
    <scope>NUCLEOTIDE SEQUENCE</scope>
    <source>
        <tissue evidence="1">Shoot tissue taken approximately 20 cm above the soil surface</tissue>
    </source>
</reference>
<accession>A0A0A8ZVM6</accession>
<proteinExistence type="predicted"/>
<reference evidence="1" key="2">
    <citation type="journal article" date="2015" name="Data Brief">
        <title>Shoot transcriptome of the giant reed, Arundo donax.</title>
        <authorList>
            <person name="Barrero R.A."/>
            <person name="Guerrero F.D."/>
            <person name="Moolhuijzen P."/>
            <person name="Goolsby J.A."/>
            <person name="Tidwell J."/>
            <person name="Bellgard S.E."/>
            <person name="Bellgard M.I."/>
        </authorList>
    </citation>
    <scope>NUCLEOTIDE SEQUENCE</scope>
    <source>
        <tissue evidence="1">Shoot tissue taken approximately 20 cm above the soil surface</tissue>
    </source>
</reference>
<dbReference type="EMBL" id="GBRH01257080">
    <property type="protein sequence ID" value="JAD40815.1"/>
    <property type="molecule type" value="Transcribed_RNA"/>
</dbReference>
<sequence>MGKLASYYLMNIIRLELAVM</sequence>
<evidence type="ECO:0000313" key="1">
    <source>
        <dbReference type="EMBL" id="JAD40815.1"/>
    </source>
</evidence>